<feature type="transmembrane region" description="Helical" evidence="1">
    <location>
        <begin position="134"/>
        <end position="154"/>
    </location>
</feature>
<feature type="transmembrane region" description="Helical" evidence="1">
    <location>
        <begin position="101"/>
        <end position="122"/>
    </location>
</feature>
<evidence type="ECO:0000313" key="3">
    <source>
        <dbReference type="Proteomes" id="UP001295684"/>
    </source>
</evidence>
<feature type="transmembrane region" description="Helical" evidence="1">
    <location>
        <begin position="37"/>
        <end position="57"/>
    </location>
</feature>
<dbReference type="AlphaFoldDB" id="A0AAD1ULX1"/>
<accession>A0AAD1ULX1</accession>
<gene>
    <name evidence="2" type="ORF">ECRASSUSDP1_LOCUS13183</name>
</gene>
<evidence type="ECO:0000313" key="2">
    <source>
        <dbReference type="EMBL" id="CAI2371858.1"/>
    </source>
</evidence>
<sequence length="207" mass="24797">MPTIVNLRDTNYEPYWNGGTHKLKDDEKIKVIQMIKWSLLSNFVFCSLYLFYLIYYWDTLCVQEIKYQICGFLFLICFRIPIGTMYCIYVKKRDRDHRGIWRAYSAIKIIFCVWMTYCFYPLCSALNCKSNLMISPLILYCIYSFLNLILFLILSMRSWARKLSEEDEKQIIEMELPEMEDTPIHSPKAHLRFEPEARRLPISDSIV</sequence>
<evidence type="ECO:0008006" key="4">
    <source>
        <dbReference type="Google" id="ProtNLM"/>
    </source>
</evidence>
<keyword evidence="3" id="KW-1185">Reference proteome</keyword>
<reference evidence="2" key="1">
    <citation type="submission" date="2023-07" db="EMBL/GenBank/DDBJ databases">
        <authorList>
            <consortium name="AG Swart"/>
            <person name="Singh M."/>
            <person name="Singh A."/>
            <person name="Seah K."/>
            <person name="Emmerich C."/>
        </authorList>
    </citation>
    <scope>NUCLEOTIDE SEQUENCE</scope>
    <source>
        <strain evidence="2">DP1</strain>
    </source>
</reference>
<name>A0AAD1ULX1_EUPCR</name>
<comment type="caution">
    <text evidence="2">The sequence shown here is derived from an EMBL/GenBank/DDBJ whole genome shotgun (WGS) entry which is preliminary data.</text>
</comment>
<organism evidence="2 3">
    <name type="scientific">Euplotes crassus</name>
    <dbReference type="NCBI Taxonomy" id="5936"/>
    <lineage>
        <taxon>Eukaryota</taxon>
        <taxon>Sar</taxon>
        <taxon>Alveolata</taxon>
        <taxon>Ciliophora</taxon>
        <taxon>Intramacronucleata</taxon>
        <taxon>Spirotrichea</taxon>
        <taxon>Hypotrichia</taxon>
        <taxon>Euplotida</taxon>
        <taxon>Euplotidae</taxon>
        <taxon>Moneuplotes</taxon>
    </lineage>
</organism>
<proteinExistence type="predicted"/>
<evidence type="ECO:0000256" key="1">
    <source>
        <dbReference type="SAM" id="Phobius"/>
    </source>
</evidence>
<protein>
    <recommendedName>
        <fullName evidence="4">Transmembrane protein</fullName>
    </recommendedName>
</protein>
<dbReference type="EMBL" id="CAMPGE010013115">
    <property type="protein sequence ID" value="CAI2371858.1"/>
    <property type="molecule type" value="Genomic_DNA"/>
</dbReference>
<dbReference type="Proteomes" id="UP001295684">
    <property type="component" value="Unassembled WGS sequence"/>
</dbReference>
<feature type="transmembrane region" description="Helical" evidence="1">
    <location>
        <begin position="69"/>
        <end position="89"/>
    </location>
</feature>
<keyword evidence="1" id="KW-1133">Transmembrane helix</keyword>
<keyword evidence="1" id="KW-0812">Transmembrane</keyword>
<keyword evidence="1" id="KW-0472">Membrane</keyword>